<feature type="domain" description="ExoI SH3-like" evidence="13">
    <location>
        <begin position="215"/>
        <end position="372"/>
    </location>
</feature>
<dbReference type="EMBL" id="JAKNCT010000011">
    <property type="protein sequence ID" value="MCG5031636.1"/>
    <property type="molecule type" value="Genomic_DNA"/>
</dbReference>
<dbReference type="InterPro" id="IPR038649">
    <property type="entry name" value="EXOI_SH3_sf"/>
</dbReference>
<dbReference type="EC" id="3.1.11.1" evidence="3"/>
<dbReference type="NCBIfam" id="NF008746">
    <property type="entry name" value="PRK11779.1"/>
    <property type="match status" value="1"/>
</dbReference>
<protein>
    <recommendedName>
        <fullName evidence="4">Exodeoxyribonuclease I</fullName>
        <ecNumber evidence="3">3.1.11.1</ecNumber>
    </recommendedName>
    <alternativeName>
        <fullName evidence="11">DNA deoxyribophosphodiesterase</fullName>
    </alternativeName>
</protein>
<evidence type="ECO:0000256" key="10">
    <source>
        <dbReference type="ARBA" id="ARBA00023204"/>
    </source>
</evidence>
<dbReference type="InterPro" id="IPR034747">
    <property type="entry name" value="EXOI_SH3"/>
</dbReference>
<keyword evidence="9" id="KW-0238">DNA-binding</keyword>
<dbReference type="InterPro" id="IPR013520">
    <property type="entry name" value="Ribonucl_H"/>
</dbReference>
<evidence type="ECO:0000313" key="16">
    <source>
        <dbReference type="Proteomes" id="UP001297600"/>
    </source>
</evidence>
<reference evidence="15 16" key="1">
    <citation type="submission" date="2022-02" db="EMBL/GenBank/DDBJ databases">
        <title>Mesosutterella porci, a novel member of the family Sutterellaceae from pig feces.</title>
        <authorList>
            <person name="Wylensek D."/>
            <person name="Clavel T."/>
        </authorList>
    </citation>
    <scope>NUCLEOTIDE SEQUENCE [LARGE SCALE GENOMIC DNA]</scope>
    <source>
        <strain evidence="16">oilRF-744-wt-GAM-9</strain>
    </source>
</reference>
<comment type="subunit">
    <text evidence="12">Monomer. Interacts with ssb (via C-terminus); this interaction stimulates the exonuclease activity by recruiting the enzyme to its substrate.</text>
</comment>
<dbReference type="Gene3D" id="3.30.1520.20">
    <property type="entry name" value="Exonuclease ExoI, domain 2"/>
    <property type="match status" value="1"/>
</dbReference>
<keyword evidence="5" id="KW-0479">Metal-binding</keyword>
<gene>
    <name evidence="15" type="primary">sbcB</name>
    <name evidence="15" type="ORF">MAF45_09315</name>
</gene>
<keyword evidence="6" id="KW-0227">DNA damage</keyword>
<evidence type="ECO:0000256" key="5">
    <source>
        <dbReference type="ARBA" id="ARBA00022723"/>
    </source>
</evidence>
<proteinExistence type="predicted"/>
<dbReference type="InterPro" id="IPR036397">
    <property type="entry name" value="RNaseH_sf"/>
</dbReference>
<comment type="cofactor">
    <cofactor evidence="2">
        <name>Mg(2+)</name>
        <dbReference type="ChEBI" id="CHEBI:18420"/>
    </cofactor>
</comment>
<evidence type="ECO:0000256" key="12">
    <source>
        <dbReference type="ARBA" id="ARBA00046792"/>
    </source>
</evidence>
<evidence type="ECO:0000256" key="7">
    <source>
        <dbReference type="ARBA" id="ARBA00022801"/>
    </source>
</evidence>
<dbReference type="InterPro" id="IPR012337">
    <property type="entry name" value="RNaseH-like_sf"/>
</dbReference>
<evidence type="ECO:0000313" key="15">
    <source>
        <dbReference type="EMBL" id="MCG5031636.1"/>
    </source>
</evidence>
<dbReference type="Pfam" id="PF08411">
    <property type="entry name" value="ExoI_SH3"/>
    <property type="match status" value="1"/>
</dbReference>
<evidence type="ECO:0000256" key="9">
    <source>
        <dbReference type="ARBA" id="ARBA00023125"/>
    </source>
</evidence>
<evidence type="ECO:0000256" key="3">
    <source>
        <dbReference type="ARBA" id="ARBA00012108"/>
    </source>
</evidence>
<evidence type="ECO:0000259" key="13">
    <source>
        <dbReference type="PROSITE" id="PS51784"/>
    </source>
</evidence>
<evidence type="ECO:0000256" key="11">
    <source>
        <dbReference type="ARBA" id="ARBA00031220"/>
    </source>
</evidence>
<evidence type="ECO:0000256" key="6">
    <source>
        <dbReference type="ARBA" id="ARBA00022763"/>
    </source>
</evidence>
<comment type="catalytic activity">
    <reaction evidence="1">
        <text>Exonucleolytic cleavage in the 3'- to 5'-direction to yield nucleoside 5'-phosphates.</text>
        <dbReference type="EC" id="3.1.11.1"/>
    </reaction>
</comment>
<dbReference type="Proteomes" id="UP001297600">
    <property type="component" value="Unassembled WGS sequence"/>
</dbReference>
<dbReference type="Pfam" id="PF26016">
    <property type="entry name" value="ExoI_C"/>
    <property type="match status" value="1"/>
</dbReference>
<dbReference type="PROSITE" id="PS51784">
    <property type="entry name" value="EXOI_SH3"/>
    <property type="match status" value="1"/>
</dbReference>
<dbReference type="SUPFAM" id="SSF53098">
    <property type="entry name" value="Ribonuclease H-like"/>
    <property type="match status" value="1"/>
</dbReference>
<evidence type="ECO:0000259" key="14">
    <source>
        <dbReference type="PROSITE" id="PS51785"/>
    </source>
</evidence>
<keyword evidence="16" id="KW-1185">Reference proteome</keyword>
<dbReference type="Gene3D" id="1.20.1280.70">
    <property type="entry name" value="Exonuclease ExoI, domain 3"/>
    <property type="match status" value="1"/>
</dbReference>
<dbReference type="RefSeq" id="WP_237979849.1">
    <property type="nucleotide sequence ID" value="NZ_JAKNCT010000011.1"/>
</dbReference>
<organism evidence="15 16">
    <name type="scientific">Mesosutterella porci</name>
    <dbReference type="NCBI Taxonomy" id="2915351"/>
    <lineage>
        <taxon>Bacteria</taxon>
        <taxon>Pseudomonadati</taxon>
        <taxon>Pseudomonadota</taxon>
        <taxon>Betaproteobacteria</taxon>
        <taxon>Burkholderiales</taxon>
        <taxon>Sutterellaceae</taxon>
        <taxon>Mesosutterella</taxon>
    </lineage>
</organism>
<name>A0ABS9MSN0_9BURK</name>
<dbReference type="GO" id="GO:0008310">
    <property type="term" value="F:single-stranded DNA 3'-5' DNA exonuclease activity"/>
    <property type="evidence" value="ECO:0007669"/>
    <property type="project" value="UniProtKB-EC"/>
</dbReference>
<dbReference type="Gene3D" id="3.30.420.10">
    <property type="entry name" value="Ribonuclease H-like superfamily/Ribonuclease H"/>
    <property type="match status" value="1"/>
</dbReference>
<evidence type="ECO:0000256" key="2">
    <source>
        <dbReference type="ARBA" id="ARBA00001946"/>
    </source>
</evidence>
<keyword evidence="8" id="KW-0460">Magnesium</keyword>
<dbReference type="Pfam" id="PF00929">
    <property type="entry name" value="RNase_T"/>
    <property type="match status" value="1"/>
</dbReference>
<evidence type="ECO:0000256" key="4">
    <source>
        <dbReference type="ARBA" id="ARBA00019900"/>
    </source>
</evidence>
<evidence type="ECO:0000256" key="1">
    <source>
        <dbReference type="ARBA" id="ARBA00000563"/>
    </source>
</evidence>
<evidence type="ECO:0000256" key="8">
    <source>
        <dbReference type="ARBA" id="ARBA00022842"/>
    </source>
</evidence>
<dbReference type="PIRSF" id="PIRSF000977">
    <property type="entry name" value="Exodeoxyribonuclease_I"/>
    <property type="match status" value="1"/>
</dbReference>
<feature type="domain" description="ExoI C-terminal" evidence="14">
    <location>
        <begin position="374"/>
        <end position="492"/>
    </location>
</feature>
<comment type="caution">
    <text evidence="15">The sequence shown here is derived from an EMBL/GenBank/DDBJ whole genome shotgun (WGS) entry which is preliminary data.</text>
</comment>
<dbReference type="InterPro" id="IPR023607">
    <property type="entry name" value="Exodeoxyribonuclease_I"/>
</dbReference>
<accession>A0ABS9MSN0</accession>
<sequence>MPDSFYWFDYETFGLRRGEALPAQFAGRRTDLELNPVDGGEVFYCRPGLDMLPSPQSCALTGILPQYCERHGLPEGLFAREVLRRLGAQGTVGIGYNSLAFDDEVTRFLLWRNLLPPYEREFNNDCGRWDLYPLVLAYWALRPEGVNWPRWSECIGWLNEKRLLKLPEPKNPDAFCFKLECLSRANGLGHEKAHDALSDVNATIELARFIRSRNPRFWSWAFENQTKRKVIAQINHPAVLWLDPHQRQDRGYLRFVRQIGADSVNPNLVYLWDLSRDPAELLDQTPESIRQRTFRKTADLPEGVSPLPIYRLAVNHHPFVCSAVHVLGPRRAEEFGWDFSQIQKNASWFTAERLRLASDLFSRAFPARGGAEAEPEDADVALYSSGFPSDRDKGMLKSLQNLSPGELEQRVHSGRVIFEKPVYYELLLRYRARNNPEYLNAEEQSRWKAFVRQKMKSNLPRFESEVQALEESLEGRGEDIVAQLRQWPRRDALRQILSEEGVKGGQRENERQEL</sequence>
<keyword evidence="10" id="KW-0234">DNA repair</keyword>
<dbReference type="InterPro" id="IPR013620">
    <property type="entry name" value="Exonuc_1_SH3"/>
</dbReference>
<dbReference type="InterPro" id="IPR058561">
    <property type="entry name" value="Exonuc_1_C"/>
</dbReference>
<dbReference type="PROSITE" id="PS51785">
    <property type="entry name" value="EXOI_C"/>
    <property type="match status" value="1"/>
</dbReference>
<keyword evidence="7 15" id="KW-0378">Hydrolase</keyword>